<dbReference type="InterPro" id="IPR011037">
    <property type="entry name" value="Pyrv_Knase-like_insert_dom_sf"/>
</dbReference>
<dbReference type="GO" id="GO:0003824">
    <property type="term" value="F:catalytic activity"/>
    <property type="evidence" value="ECO:0007669"/>
    <property type="project" value="InterPro"/>
</dbReference>
<proteinExistence type="predicted"/>
<keyword evidence="3" id="KW-1185">Reference proteome</keyword>
<protein>
    <submittedName>
        <fullName evidence="2">MOSC domain-containing protein</fullName>
    </submittedName>
</protein>
<dbReference type="InterPro" id="IPR005303">
    <property type="entry name" value="MOCOS_middle"/>
</dbReference>
<comment type="caution">
    <text evidence="2">The sequence shown here is derived from an EMBL/GenBank/DDBJ whole genome shotgun (WGS) entry which is preliminary data.</text>
</comment>
<feature type="domain" description="MOSC" evidence="1">
    <location>
        <begin position="141"/>
        <end position="287"/>
    </location>
</feature>
<dbReference type="OrthoDB" id="581532at2"/>
<name>A0A261S017_9BORD</name>
<dbReference type="PANTHER" id="PTHR14237:SF19">
    <property type="entry name" value="MITOCHONDRIAL AMIDOXIME REDUCING COMPONENT 1"/>
    <property type="match status" value="1"/>
</dbReference>
<dbReference type="SUPFAM" id="SSF50800">
    <property type="entry name" value="PK beta-barrel domain-like"/>
    <property type="match status" value="1"/>
</dbReference>
<organism evidence="2 3">
    <name type="scientific">Bordetella genomosp. 10</name>
    <dbReference type="NCBI Taxonomy" id="1416804"/>
    <lineage>
        <taxon>Bacteria</taxon>
        <taxon>Pseudomonadati</taxon>
        <taxon>Pseudomonadota</taxon>
        <taxon>Betaproteobacteria</taxon>
        <taxon>Burkholderiales</taxon>
        <taxon>Alcaligenaceae</taxon>
        <taxon>Bordetella</taxon>
    </lineage>
</organism>
<dbReference type="Pfam" id="PF03476">
    <property type="entry name" value="MOSC_N"/>
    <property type="match status" value="1"/>
</dbReference>
<gene>
    <name evidence="2" type="ORF">CAL29_19545</name>
</gene>
<evidence type="ECO:0000259" key="1">
    <source>
        <dbReference type="PROSITE" id="PS51340"/>
    </source>
</evidence>
<evidence type="ECO:0000313" key="2">
    <source>
        <dbReference type="EMBL" id="OZI30252.1"/>
    </source>
</evidence>
<dbReference type="GO" id="GO:0030170">
    <property type="term" value="F:pyridoxal phosphate binding"/>
    <property type="evidence" value="ECO:0007669"/>
    <property type="project" value="InterPro"/>
</dbReference>
<accession>A0A261S017</accession>
<dbReference type="PROSITE" id="PS51340">
    <property type="entry name" value="MOSC"/>
    <property type="match status" value="1"/>
</dbReference>
<dbReference type="GO" id="GO:0030151">
    <property type="term" value="F:molybdenum ion binding"/>
    <property type="evidence" value="ECO:0007669"/>
    <property type="project" value="InterPro"/>
</dbReference>
<dbReference type="SUPFAM" id="SSF141673">
    <property type="entry name" value="MOSC N-terminal domain-like"/>
    <property type="match status" value="1"/>
</dbReference>
<dbReference type="AlphaFoldDB" id="A0A261S017"/>
<reference evidence="3" key="1">
    <citation type="submission" date="2017-05" db="EMBL/GenBank/DDBJ databases">
        <title>Complete and WGS of Bordetella genogroups.</title>
        <authorList>
            <person name="Spilker T."/>
            <person name="Lipuma J."/>
        </authorList>
    </citation>
    <scope>NUCLEOTIDE SEQUENCE [LARGE SCALE GENOMIC DNA]</scope>
    <source>
        <strain evidence="3">AU16122</strain>
    </source>
</reference>
<dbReference type="Proteomes" id="UP000216020">
    <property type="component" value="Unassembled WGS sequence"/>
</dbReference>
<dbReference type="PANTHER" id="PTHR14237">
    <property type="entry name" value="MOLYBDOPTERIN COFACTOR SULFURASE MOSC"/>
    <property type="match status" value="1"/>
</dbReference>
<dbReference type="Pfam" id="PF03473">
    <property type="entry name" value="MOSC"/>
    <property type="match status" value="1"/>
</dbReference>
<dbReference type="InterPro" id="IPR005302">
    <property type="entry name" value="MoCF_Sase_C"/>
</dbReference>
<evidence type="ECO:0000313" key="3">
    <source>
        <dbReference type="Proteomes" id="UP000216020"/>
    </source>
</evidence>
<dbReference type="RefSeq" id="WP_094854683.1">
    <property type="nucleotide sequence ID" value="NZ_NEVM01000005.1"/>
</dbReference>
<sequence>MSSRIRSLHIYPVKSCAGIDLSASPIDEAGLAYDRRWLVVSGGQFLTQRQLPAMALVRTVLDDAHLRLSAPGMPDLAIALDGSGLRGEAQAVTVWRDTMPARREGEAAAAWFSRYLQQPCELFRIDVASARRSASAEWVGGWLQRHPQDAPHYRERNLFGFADGFPLLIANQASLDELNARLAAKGAAPVPMDRFRPNIVIEGGLQAYEEDHIASLAAGAVRMALVKPCTRCAIPDVDQATGQRRDEPGLTLAATRMLAPGVVFGQNAIVAAPAGAVLRVGDAVEVEFDF</sequence>
<dbReference type="EMBL" id="NEVM01000005">
    <property type="protein sequence ID" value="OZI30252.1"/>
    <property type="molecule type" value="Genomic_DNA"/>
</dbReference>